<proteinExistence type="predicted"/>
<organism evidence="2 3">
    <name type="scientific">Mycena maculata</name>
    <dbReference type="NCBI Taxonomy" id="230809"/>
    <lineage>
        <taxon>Eukaryota</taxon>
        <taxon>Fungi</taxon>
        <taxon>Dikarya</taxon>
        <taxon>Basidiomycota</taxon>
        <taxon>Agaricomycotina</taxon>
        <taxon>Agaricomycetes</taxon>
        <taxon>Agaricomycetidae</taxon>
        <taxon>Agaricales</taxon>
        <taxon>Marasmiineae</taxon>
        <taxon>Mycenaceae</taxon>
        <taxon>Mycena</taxon>
    </lineage>
</organism>
<protein>
    <submittedName>
        <fullName evidence="2">Uncharacterized protein</fullName>
    </submittedName>
</protein>
<sequence>MWGWEEEEQWKPRAVEEKLGDGGQEIQNSHQINIFISTAAEGALPSGQLALRLRTPHAAAAILLDLSQAAVTSPPIPSDKDDAGVAAEGASDPKVMQTTSARAGAVECPQCQKAEGAKEEADEDGWEKRRRQRGGQTLRRTRTQTTRSREDSSATVDASVDVARRDLADIKLKRALLPETVSQGSASVLSAQPKMWDVEWATARAMRLDLAGAVGRRWAARLEGGSRHRGHAHPETAAHPAPDPRRGFDAQTRRGSETLRGQGRRVDVVDRYVRAASRVLDPVAHRRYLHAI</sequence>
<dbReference type="EMBL" id="JARJLG010000010">
    <property type="protein sequence ID" value="KAJ7777593.1"/>
    <property type="molecule type" value="Genomic_DNA"/>
</dbReference>
<comment type="caution">
    <text evidence="2">The sequence shown here is derived from an EMBL/GenBank/DDBJ whole genome shotgun (WGS) entry which is preliminary data.</text>
</comment>
<accession>A0AAD7K3F2</accession>
<evidence type="ECO:0000313" key="3">
    <source>
        <dbReference type="Proteomes" id="UP001215280"/>
    </source>
</evidence>
<reference evidence="2" key="1">
    <citation type="submission" date="2023-03" db="EMBL/GenBank/DDBJ databases">
        <title>Massive genome expansion in bonnet fungi (Mycena s.s.) driven by repeated elements and novel gene families across ecological guilds.</title>
        <authorList>
            <consortium name="Lawrence Berkeley National Laboratory"/>
            <person name="Harder C.B."/>
            <person name="Miyauchi S."/>
            <person name="Viragh M."/>
            <person name="Kuo A."/>
            <person name="Thoen E."/>
            <person name="Andreopoulos B."/>
            <person name="Lu D."/>
            <person name="Skrede I."/>
            <person name="Drula E."/>
            <person name="Henrissat B."/>
            <person name="Morin E."/>
            <person name="Kohler A."/>
            <person name="Barry K."/>
            <person name="LaButti K."/>
            <person name="Morin E."/>
            <person name="Salamov A."/>
            <person name="Lipzen A."/>
            <person name="Mereny Z."/>
            <person name="Hegedus B."/>
            <person name="Baldrian P."/>
            <person name="Stursova M."/>
            <person name="Weitz H."/>
            <person name="Taylor A."/>
            <person name="Grigoriev I.V."/>
            <person name="Nagy L.G."/>
            <person name="Martin F."/>
            <person name="Kauserud H."/>
        </authorList>
    </citation>
    <scope>NUCLEOTIDE SEQUENCE</scope>
    <source>
        <strain evidence="2">CBHHK188m</strain>
    </source>
</reference>
<dbReference type="Proteomes" id="UP001215280">
    <property type="component" value="Unassembled WGS sequence"/>
</dbReference>
<evidence type="ECO:0000313" key="2">
    <source>
        <dbReference type="EMBL" id="KAJ7777593.1"/>
    </source>
</evidence>
<gene>
    <name evidence="2" type="ORF">DFH07DRAFT_951234</name>
</gene>
<keyword evidence="3" id="KW-1185">Reference proteome</keyword>
<feature type="compositionally biased region" description="Low complexity" evidence="1">
    <location>
        <begin position="134"/>
        <end position="146"/>
    </location>
</feature>
<name>A0AAD7K3F2_9AGAR</name>
<dbReference type="AlphaFoldDB" id="A0AAD7K3F2"/>
<feature type="region of interest" description="Disordered" evidence="1">
    <location>
        <begin position="71"/>
        <end position="92"/>
    </location>
</feature>
<feature type="compositionally biased region" description="Basic and acidic residues" evidence="1">
    <location>
        <begin position="232"/>
        <end position="257"/>
    </location>
</feature>
<feature type="region of interest" description="Disordered" evidence="1">
    <location>
        <begin position="114"/>
        <end position="156"/>
    </location>
</feature>
<evidence type="ECO:0000256" key="1">
    <source>
        <dbReference type="SAM" id="MobiDB-lite"/>
    </source>
</evidence>
<feature type="region of interest" description="Disordered" evidence="1">
    <location>
        <begin position="224"/>
        <end position="261"/>
    </location>
</feature>